<dbReference type="AlphaFoldDB" id="A0A364NEK0"/>
<protein>
    <submittedName>
        <fullName evidence="2">Uncharacterized protein</fullName>
    </submittedName>
</protein>
<dbReference type="Proteomes" id="UP000249619">
    <property type="component" value="Unassembled WGS sequence"/>
</dbReference>
<evidence type="ECO:0000256" key="1">
    <source>
        <dbReference type="SAM" id="MobiDB-lite"/>
    </source>
</evidence>
<feature type="compositionally biased region" description="Polar residues" evidence="1">
    <location>
        <begin position="119"/>
        <end position="129"/>
    </location>
</feature>
<name>A0A364NEK0_STELY</name>
<organism evidence="2 3">
    <name type="scientific">Stemphylium lycopersici</name>
    <name type="common">Tomato gray leaf spot disease fungus</name>
    <name type="synonym">Thyrospora lycopersici</name>
    <dbReference type="NCBI Taxonomy" id="183478"/>
    <lineage>
        <taxon>Eukaryota</taxon>
        <taxon>Fungi</taxon>
        <taxon>Dikarya</taxon>
        <taxon>Ascomycota</taxon>
        <taxon>Pezizomycotina</taxon>
        <taxon>Dothideomycetes</taxon>
        <taxon>Pleosporomycetidae</taxon>
        <taxon>Pleosporales</taxon>
        <taxon>Pleosporineae</taxon>
        <taxon>Pleosporaceae</taxon>
        <taxon>Stemphylium</taxon>
    </lineage>
</organism>
<evidence type="ECO:0000313" key="2">
    <source>
        <dbReference type="EMBL" id="RAR15696.1"/>
    </source>
</evidence>
<feature type="compositionally biased region" description="Basic and acidic residues" evidence="1">
    <location>
        <begin position="72"/>
        <end position="82"/>
    </location>
</feature>
<feature type="compositionally biased region" description="Basic and acidic residues" evidence="1">
    <location>
        <begin position="159"/>
        <end position="184"/>
    </location>
</feature>
<feature type="compositionally biased region" description="Polar residues" evidence="1">
    <location>
        <begin position="185"/>
        <end position="204"/>
    </location>
</feature>
<feature type="compositionally biased region" description="Polar residues" evidence="1">
    <location>
        <begin position="361"/>
        <end position="379"/>
    </location>
</feature>
<proteinExistence type="predicted"/>
<comment type="caution">
    <text evidence="2">The sequence shown here is derived from an EMBL/GenBank/DDBJ whole genome shotgun (WGS) entry which is preliminary data.</text>
</comment>
<accession>A0A364NEK0</accession>
<evidence type="ECO:0000313" key="3">
    <source>
        <dbReference type="Proteomes" id="UP000249619"/>
    </source>
</evidence>
<feature type="compositionally biased region" description="Low complexity" evidence="1">
    <location>
        <begin position="445"/>
        <end position="457"/>
    </location>
</feature>
<keyword evidence="3" id="KW-1185">Reference proteome</keyword>
<gene>
    <name evidence="2" type="ORF">DDE83_000928</name>
</gene>
<dbReference type="STRING" id="183478.A0A364NEK0"/>
<reference evidence="3" key="1">
    <citation type="submission" date="2018-05" db="EMBL/GenBank/DDBJ databases">
        <title>Draft genome sequence of Stemphylium lycopersici strain CIDEFI 213.</title>
        <authorList>
            <person name="Medina R."/>
            <person name="Franco M.E.E."/>
            <person name="Lucentini C.G."/>
            <person name="Saparrat M.C.N."/>
            <person name="Balatti P.A."/>
        </authorList>
    </citation>
    <scope>NUCLEOTIDE SEQUENCE [LARGE SCALE GENOMIC DNA]</scope>
    <source>
        <strain evidence="3">CIDEFI 213</strain>
    </source>
</reference>
<dbReference type="EMBL" id="QGDH01000009">
    <property type="protein sequence ID" value="RAR15696.1"/>
    <property type="molecule type" value="Genomic_DNA"/>
</dbReference>
<sequence length="617" mass="66128">MTDILTQQDLLSAPSSHQDIVSALLNDYGNSFGRGDTSPSSYSPVPALKELPPPPPRSDSIARKPLPATQRMDAKFQLRDDQDAPVSPASSVQDSPPRPRKRIVSRSLSRDSKPASLKLTISNGSTASIPPTPAFPVPSRIVPSSGPAEKDLPPSPPAKSERRMSVKEEEMGSKSSKQVKDLTRNDSLLSQGKASDRAGNSSNAAPPVVKRKAIAETGLKKFKSLAELGSGPRGRKGAPMPPTSVPRDPSVDSQQSDPASRKGSVDGPAAISKSGEAESEEQPRQMQGQLPPTPYEEKDGAKPLAPPKKVFTGLPSNPRVKAPASPLHMRGKSSTGFNVLKAMRPAPPVPTMDVQIITPEMTPSPTLNPNLAKNDSEISPVSPLPPPSEQSHLCSYEPAADAETQQAKQPYSAKLTPPHVPTPPMDAQHPMRTTSLDPPAPSPSFRPSSAPSRPTSTDLSDANLSPFPGPSIPSSPVDENGAPSATLPAEPATPPPFTPLTQHPIPLPISLVPQITKAQLHCYTGHTHNIWSNNLFQPMACMVCHENGKERKWACTWCQLRVCRGCSEELRRTPGRDLGVLLEVRRKVGEVKQKKEEQVERNPGILVQNVDGEERGM</sequence>
<feature type="region of interest" description="Disordered" evidence="1">
    <location>
        <begin position="27"/>
        <end position="333"/>
    </location>
</feature>
<feature type="region of interest" description="Disordered" evidence="1">
    <location>
        <begin position="359"/>
        <end position="501"/>
    </location>
</feature>
<feature type="compositionally biased region" description="Low complexity" evidence="1">
    <location>
        <begin position="474"/>
        <end position="490"/>
    </location>
</feature>